<organism evidence="3 4">
    <name type="scientific">Anaerovirgula multivorans</name>
    <dbReference type="NCBI Taxonomy" id="312168"/>
    <lineage>
        <taxon>Bacteria</taxon>
        <taxon>Bacillati</taxon>
        <taxon>Bacillota</taxon>
        <taxon>Clostridia</taxon>
        <taxon>Peptostreptococcales</taxon>
        <taxon>Natronincolaceae</taxon>
        <taxon>Anaerovirgula</taxon>
    </lineage>
</organism>
<keyword evidence="1 3" id="KW-0808">Transferase</keyword>
<evidence type="ECO:0000313" key="4">
    <source>
        <dbReference type="Proteomes" id="UP000198304"/>
    </source>
</evidence>
<name>A0A239B8I4_9FIRM</name>
<dbReference type="Pfam" id="PF13649">
    <property type="entry name" value="Methyltransf_25"/>
    <property type="match status" value="1"/>
</dbReference>
<dbReference type="GO" id="GO:0008168">
    <property type="term" value="F:methyltransferase activity"/>
    <property type="evidence" value="ECO:0007669"/>
    <property type="project" value="UniProtKB-KW"/>
</dbReference>
<dbReference type="InterPro" id="IPR029063">
    <property type="entry name" value="SAM-dependent_MTases_sf"/>
</dbReference>
<proteinExistence type="predicted"/>
<dbReference type="Proteomes" id="UP000198304">
    <property type="component" value="Unassembled WGS sequence"/>
</dbReference>
<keyword evidence="4" id="KW-1185">Reference proteome</keyword>
<evidence type="ECO:0000259" key="2">
    <source>
        <dbReference type="Pfam" id="PF13649"/>
    </source>
</evidence>
<reference evidence="3 4" key="1">
    <citation type="submission" date="2017-06" db="EMBL/GenBank/DDBJ databases">
        <authorList>
            <person name="Kim H.J."/>
            <person name="Triplett B.A."/>
        </authorList>
    </citation>
    <scope>NUCLEOTIDE SEQUENCE [LARGE SCALE GENOMIC DNA]</scope>
    <source>
        <strain evidence="3 4">SCA</strain>
    </source>
</reference>
<dbReference type="CDD" id="cd02440">
    <property type="entry name" value="AdoMet_MTases"/>
    <property type="match status" value="1"/>
</dbReference>
<dbReference type="SUPFAM" id="SSF53335">
    <property type="entry name" value="S-adenosyl-L-methionine-dependent methyltransferases"/>
    <property type="match status" value="1"/>
</dbReference>
<dbReference type="GO" id="GO:0032259">
    <property type="term" value="P:methylation"/>
    <property type="evidence" value="ECO:0007669"/>
    <property type="project" value="UniProtKB-KW"/>
</dbReference>
<sequence>MSSQVNFFNSVAHKWDSMIVVNEEKINYALDRTGLSEESSILDVGTGTGVMIPFLLNRIGLKGKITAVDIAENMLDVAKEKFQGEDRIEFLNINIEEEKVEETFDLIICYSVFPHFTNKTESIKKLIDNNLKKDGKLLIFHSQSKEKINSIHQKTDAVVAEDKLIDLDRQRKLFENEGMKVSMGIDNEEMYLIIIEK</sequence>
<keyword evidence="3" id="KW-0489">Methyltransferase</keyword>
<gene>
    <name evidence="3" type="ORF">SAMN05446037_100391</name>
</gene>
<dbReference type="AlphaFoldDB" id="A0A239B8I4"/>
<dbReference type="EMBL" id="FZOJ01000003">
    <property type="protein sequence ID" value="SNS04255.1"/>
    <property type="molecule type" value="Genomic_DNA"/>
</dbReference>
<dbReference type="Gene3D" id="3.40.50.150">
    <property type="entry name" value="Vaccinia Virus protein VP39"/>
    <property type="match status" value="1"/>
</dbReference>
<dbReference type="RefSeq" id="WP_176431184.1">
    <property type="nucleotide sequence ID" value="NZ_FZOJ01000003.1"/>
</dbReference>
<dbReference type="PANTHER" id="PTHR43861">
    <property type="entry name" value="TRANS-ACONITATE 2-METHYLTRANSFERASE-RELATED"/>
    <property type="match status" value="1"/>
</dbReference>
<dbReference type="InterPro" id="IPR041698">
    <property type="entry name" value="Methyltransf_25"/>
</dbReference>
<evidence type="ECO:0000256" key="1">
    <source>
        <dbReference type="ARBA" id="ARBA00022679"/>
    </source>
</evidence>
<feature type="domain" description="Methyltransferase" evidence="2">
    <location>
        <begin position="41"/>
        <end position="135"/>
    </location>
</feature>
<protein>
    <submittedName>
        <fullName evidence="3">Demethylmenaquinone methyltransferase / 2-methoxy-6-polyprenyl-1,4-benzoquinol methylase</fullName>
    </submittedName>
</protein>
<evidence type="ECO:0000313" key="3">
    <source>
        <dbReference type="EMBL" id="SNS04255.1"/>
    </source>
</evidence>
<accession>A0A239B8I4</accession>